<feature type="region of interest" description="Disordered" evidence="1">
    <location>
        <begin position="142"/>
        <end position="168"/>
    </location>
</feature>
<protein>
    <submittedName>
        <fullName evidence="2">Uncharacterized protein</fullName>
    </submittedName>
</protein>
<accession>A0AAE0JU52</accession>
<name>A0AAE0JU52_9PEZI</name>
<organism evidence="2 3">
    <name type="scientific">Lasiosphaeria ovina</name>
    <dbReference type="NCBI Taxonomy" id="92902"/>
    <lineage>
        <taxon>Eukaryota</taxon>
        <taxon>Fungi</taxon>
        <taxon>Dikarya</taxon>
        <taxon>Ascomycota</taxon>
        <taxon>Pezizomycotina</taxon>
        <taxon>Sordariomycetes</taxon>
        <taxon>Sordariomycetidae</taxon>
        <taxon>Sordariales</taxon>
        <taxon>Lasiosphaeriaceae</taxon>
        <taxon>Lasiosphaeria</taxon>
    </lineage>
</organism>
<evidence type="ECO:0000313" key="2">
    <source>
        <dbReference type="EMBL" id="KAK3361818.1"/>
    </source>
</evidence>
<sequence length="261" mass="28907">MKDWKDGKSRPAAFSKETRTICQRPAYCRQGPETRDVCVSGGRALPLTSFETVAVRRSYWGGEEKRTAIVHGTEGGMTRGDPPKQDQNRRGQLQRRAQARATTPMVRNFTCPCPASSAGHSWVKAWLQLTGDLGCSFAGRPPRGSVQTRIRHRTSCRAPKQQDPDGNTGGVAVTALQTLSTNSNMSRDNRGEEKNKKIVEAHFLFKTGARASETFREHTLGLQIMCPDHIPDRRFCRNTVTGSKCKTGPLWQGLMNTLSCS</sequence>
<dbReference type="AlphaFoldDB" id="A0AAE0JU52"/>
<dbReference type="Proteomes" id="UP001287356">
    <property type="component" value="Unassembled WGS sequence"/>
</dbReference>
<reference evidence="2" key="2">
    <citation type="submission" date="2023-06" db="EMBL/GenBank/DDBJ databases">
        <authorList>
            <consortium name="Lawrence Berkeley National Laboratory"/>
            <person name="Haridas S."/>
            <person name="Hensen N."/>
            <person name="Bonometti L."/>
            <person name="Westerberg I."/>
            <person name="Brannstrom I.O."/>
            <person name="Guillou S."/>
            <person name="Cros-Aarteil S."/>
            <person name="Calhoun S."/>
            <person name="Kuo A."/>
            <person name="Mondo S."/>
            <person name="Pangilinan J."/>
            <person name="Riley R."/>
            <person name="Labutti K."/>
            <person name="Andreopoulos B."/>
            <person name="Lipzen A."/>
            <person name="Chen C."/>
            <person name="Yanf M."/>
            <person name="Daum C."/>
            <person name="Ng V."/>
            <person name="Clum A."/>
            <person name="Steindorff A."/>
            <person name="Ohm R."/>
            <person name="Martin F."/>
            <person name="Silar P."/>
            <person name="Natvig D."/>
            <person name="Lalanne C."/>
            <person name="Gautier V."/>
            <person name="Ament-Velasquez S.L."/>
            <person name="Kruys A."/>
            <person name="Hutchinson M.I."/>
            <person name="Powell A.J."/>
            <person name="Barry K."/>
            <person name="Miller A.N."/>
            <person name="Grigoriev I.V."/>
            <person name="Debuchy R."/>
            <person name="Gladieux P."/>
            <person name="Thoren M.H."/>
            <person name="Johannesson H."/>
        </authorList>
    </citation>
    <scope>NUCLEOTIDE SEQUENCE</scope>
    <source>
        <strain evidence="2">CBS 958.72</strain>
    </source>
</reference>
<evidence type="ECO:0000256" key="1">
    <source>
        <dbReference type="SAM" id="MobiDB-lite"/>
    </source>
</evidence>
<feature type="compositionally biased region" description="Low complexity" evidence="1">
    <location>
        <begin position="90"/>
        <end position="101"/>
    </location>
</feature>
<dbReference type="EMBL" id="JAULSN010000010">
    <property type="protein sequence ID" value="KAK3361818.1"/>
    <property type="molecule type" value="Genomic_DNA"/>
</dbReference>
<reference evidence="2" key="1">
    <citation type="journal article" date="2023" name="Mol. Phylogenet. Evol.">
        <title>Genome-scale phylogeny and comparative genomics of the fungal order Sordariales.</title>
        <authorList>
            <person name="Hensen N."/>
            <person name="Bonometti L."/>
            <person name="Westerberg I."/>
            <person name="Brannstrom I.O."/>
            <person name="Guillou S."/>
            <person name="Cros-Aarteil S."/>
            <person name="Calhoun S."/>
            <person name="Haridas S."/>
            <person name="Kuo A."/>
            <person name="Mondo S."/>
            <person name="Pangilinan J."/>
            <person name="Riley R."/>
            <person name="LaButti K."/>
            <person name="Andreopoulos B."/>
            <person name="Lipzen A."/>
            <person name="Chen C."/>
            <person name="Yan M."/>
            <person name="Daum C."/>
            <person name="Ng V."/>
            <person name="Clum A."/>
            <person name="Steindorff A."/>
            <person name="Ohm R.A."/>
            <person name="Martin F."/>
            <person name="Silar P."/>
            <person name="Natvig D.O."/>
            <person name="Lalanne C."/>
            <person name="Gautier V."/>
            <person name="Ament-Velasquez S.L."/>
            <person name="Kruys A."/>
            <person name="Hutchinson M.I."/>
            <person name="Powell A.J."/>
            <person name="Barry K."/>
            <person name="Miller A.N."/>
            <person name="Grigoriev I.V."/>
            <person name="Debuchy R."/>
            <person name="Gladieux P."/>
            <person name="Hiltunen Thoren M."/>
            <person name="Johannesson H."/>
        </authorList>
    </citation>
    <scope>NUCLEOTIDE SEQUENCE</scope>
    <source>
        <strain evidence="2">CBS 958.72</strain>
    </source>
</reference>
<keyword evidence="3" id="KW-1185">Reference proteome</keyword>
<feature type="region of interest" description="Disordered" evidence="1">
    <location>
        <begin position="70"/>
        <end position="101"/>
    </location>
</feature>
<comment type="caution">
    <text evidence="2">The sequence shown here is derived from an EMBL/GenBank/DDBJ whole genome shotgun (WGS) entry which is preliminary data.</text>
</comment>
<proteinExistence type="predicted"/>
<gene>
    <name evidence="2" type="ORF">B0T24DRAFT_96487</name>
</gene>
<evidence type="ECO:0000313" key="3">
    <source>
        <dbReference type="Proteomes" id="UP001287356"/>
    </source>
</evidence>